<sequence length="560" mass="58793">MDLANTLLLCFICAGLTYLHNIISQRLRIRAHGCKCLIPALSQRKYYKEHLDLAAAAQPVVPASPSLCHVPALGGPHNTMDDNGNFNYVCSYISSSSCRLVDERDDMGDMDSTCSTGASASSSQSSSHADSDRDSDGRSFLSSSDWSDDDRLAGGYKTCSLHSLHGLHTPSLMILDPRGEQLRPAGRLPRRSALSQPKAAGEGRCKAKSVTFQTSGAIICSAPTVEVLGLMAAGTPPLPVTPCSFASCCISGGAIAPAPIANADLAQAICTMETDASVSNSSGRCPSSSFITSFGGNTPFLTAAPKSGQPVDGRVKQEYRLVSPLLWRTPPVAAFGSEGGLLCTDSVHALALAHAAAGRRRVMAALEEARKRFSHLSRSQLPNSWPSTTTGISTAAQELQFKRPGCSREVASGSRCLDQGSEVHRLMVAPPARLLPNLPLAPRDMDILSVGYAASIGVVPCEASTSVPKVPEAQQGCAGKYEIGVRDGGDSDGRQCANAATVGSAHMAESMIVGFWGCPPKRLASLDGVVTLRGGCFVALSQLTAANRLRMAEAVAKQLY</sequence>
<feature type="compositionally biased region" description="Low complexity" evidence="1">
    <location>
        <begin position="111"/>
        <end position="128"/>
    </location>
</feature>
<name>A0A8J4BAY6_9CHLO</name>
<protein>
    <submittedName>
        <fullName evidence="2">Uncharacterized protein</fullName>
    </submittedName>
</protein>
<comment type="caution">
    <text evidence="2">The sequence shown here is derived from an EMBL/GenBank/DDBJ whole genome shotgun (WGS) entry which is preliminary data.</text>
</comment>
<evidence type="ECO:0000313" key="2">
    <source>
        <dbReference type="EMBL" id="GIL57811.1"/>
    </source>
</evidence>
<dbReference type="Proteomes" id="UP000747399">
    <property type="component" value="Unassembled WGS sequence"/>
</dbReference>
<proteinExistence type="predicted"/>
<evidence type="ECO:0000256" key="1">
    <source>
        <dbReference type="SAM" id="MobiDB-lite"/>
    </source>
</evidence>
<reference evidence="2" key="1">
    <citation type="journal article" date="2021" name="Proc. Natl. Acad. Sci. U.S.A.">
        <title>Three genomes in the algal genus Volvox reveal the fate of a haploid sex-determining region after a transition to homothallism.</title>
        <authorList>
            <person name="Yamamoto K."/>
            <person name="Hamaji T."/>
            <person name="Kawai-Toyooka H."/>
            <person name="Matsuzaki R."/>
            <person name="Takahashi F."/>
            <person name="Nishimura Y."/>
            <person name="Kawachi M."/>
            <person name="Noguchi H."/>
            <person name="Minakuchi Y."/>
            <person name="Umen J.G."/>
            <person name="Toyoda A."/>
            <person name="Nozaki H."/>
        </authorList>
    </citation>
    <scope>NUCLEOTIDE SEQUENCE</scope>
    <source>
        <strain evidence="2">NIES-3780</strain>
    </source>
</reference>
<keyword evidence="3" id="KW-1185">Reference proteome</keyword>
<dbReference type="EMBL" id="BNCO01000029">
    <property type="protein sequence ID" value="GIL57811.1"/>
    <property type="molecule type" value="Genomic_DNA"/>
</dbReference>
<organism evidence="2 3">
    <name type="scientific">Volvox africanus</name>
    <dbReference type="NCBI Taxonomy" id="51714"/>
    <lineage>
        <taxon>Eukaryota</taxon>
        <taxon>Viridiplantae</taxon>
        <taxon>Chlorophyta</taxon>
        <taxon>core chlorophytes</taxon>
        <taxon>Chlorophyceae</taxon>
        <taxon>CS clade</taxon>
        <taxon>Chlamydomonadales</taxon>
        <taxon>Volvocaceae</taxon>
        <taxon>Volvox</taxon>
    </lineage>
</organism>
<accession>A0A8J4BAY6</accession>
<dbReference type="AlphaFoldDB" id="A0A8J4BAY6"/>
<evidence type="ECO:0000313" key="3">
    <source>
        <dbReference type="Proteomes" id="UP000747399"/>
    </source>
</evidence>
<gene>
    <name evidence="2" type="ORF">Vafri_13051</name>
</gene>
<feature type="region of interest" description="Disordered" evidence="1">
    <location>
        <begin position="109"/>
        <end position="144"/>
    </location>
</feature>